<gene>
    <name evidence="2" type="ORF">H920_11881</name>
</gene>
<keyword evidence="3" id="KW-1185">Reference proteome</keyword>
<accession>A0A091D8I9</accession>
<feature type="region of interest" description="Disordered" evidence="1">
    <location>
        <begin position="57"/>
        <end position="102"/>
    </location>
</feature>
<dbReference type="AlphaFoldDB" id="A0A091D8I9"/>
<name>A0A091D8I9_FUKDA</name>
<organism evidence="2 3">
    <name type="scientific">Fukomys damarensis</name>
    <name type="common">Damaraland mole rat</name>
    <name type="synonym">Cryptomys damarensis</name>
    <dbReference type="NCBI Taxonomy" id="885580"/>
    <lineage>
        <taxon>Eukaryota</taxon>
        <taxon>Metazoa</taxon>
        <taxon>Chordata</taxon>
        <taxon>Craniata</taxon>
        <taxon>Vertebrata</taxon>
        <taxon>Euteleostomi</taxon>
        <taxon>Mammalia</taxon>
        <taxon>Eutheria</taxon>
        <taxon>Euarchontoglires</taxon>
        <taxon>Glires</taxon>
        <taxon>Rodentia</taxon>
        <taxon>Hystricomorpha</taxon>
        <taxon>Bathyergidae</taxon>
        <taxon>Fukomys</taxon>
    </lineage>
</organism>
<reference evidence="2 3" key="1">
    <citation type="submission" date="2013-11" db="EMBL/GenBank/DDBJ databases">
        <title>The Damaraland mole rat (Fukomys damarensis) genome and evolution of African mole rats.</title>
        <authorList>
            <person name="Gladyshev V.N."/>
            <person name="Fang X."/>
        </authorList>
    </citation>
    <scope>NUCLEOTIDE SEQUENCE [LARGE SCALE GENOMIC DNA]</scope>
    <source>
        <tissue evidence="2">Liver</tissue>
    </source>
</reference>
<evidence type="ECO:0000313" key="2">
    <source>
        <dbReference type="EMBL" id="KFO26778.1"/>
    </source>
</evidence>
<evidence type="ECO:0000313" key="3">
    <source>
        <dbReference type="Proteomes" id="UP000028990"/>
    </source>
</evidence>
<sequence length="102" mass="11060">MRLQGDSLILPTCPECLLRDGTLVTQGPTAFTPGVNGALIRASPAPNEADLIETDTHVQERALPESRAAQNGGEDIRKGFRIPHPMRLHSEHPQNHVLDPPA</sequence>
<proteinExistence type="predicted"/>
<dbReference type="EMBL" id="KN123095">
    <property type="protein sequence ID" value="KFO26778.1"/>
    <property type="molecule type" value="Genomic_DNA"/>
</dbReference>
<dbReference type="Proteomes" id="UP000028990">
    <property type="component" value="Unassembled WGS sequence"/>
</dbReference>
<evidence type="ECO:0000256" key="1">
    <source>
        <dbReference type="SAM" id="MobiDB-lite"/>
    </source>
</evidence>
<protein>
    <submittedName>
        <fullName evidence="2">Uncharacterized protein</fullName>
    </submittedName>
</protein>